<gene>
    <name evidence="1" type="ORF">A2V80_02940</name>
</gene>
<protein>
    <submittedName>
        <fullName evidence="1">Uncharacterized protein</fullName>
    </submittedName>
</protein>
<evidence type="ECO:0000313" key="2">
    <source>
        <dbReference type="Proteomes" id="UP000179013"/>
    </source>
</evidence>
<proteinExistence type="predicted"/>
<dbReference type="Proteomes" id="UP000179013">
    <property type="component" value="Unassembled WGS sequence"/>
</dbReference>
<reference evidence="1 2" key="1">
    <citation type="journal article" date="2016" name="Nat. Commun.">
        <title>Thousands of microbial genomes shed light on interconnected biogeochemical processes in an aquifer system.</title>
        <authorList>
            <person name="Anantharaman K."/>
            <person name="Brown C.T."/>
            <person name="Hug L.A."/>
            <person name="Sharon I."/>
            <person name="Castelle C.J."/>
            <person name="Probst A.J."/>
            <person name="Thomas B.C."/>
            <person name="Singh A."/>
            <person name="Wilkins M.J."/>
            <person name="Karaoz U."/>
            <person name="Brodie E.L."/>
            <person name="Williams K.H."/>
            <person name="Hubbard S.S."/>
            <person name="Banfield J.F."/>
        </authorList>
    </citation>
    <scope>NUCLEOTIDE SEQUENCE [LARGE SCALE GENOMIC DNA]</scope>
</reference>
<accession>A0A1F7XC62</accession>
<dbReference type="AlphaFoldDB" id="A0A1F7XC62"/>
<name>A0A1F7XC62_9BACT</name>
<comment type="caution">
    <text evidence="1">The sequence shown here is derived from an EMBL/GenBank/DDBJ whole genome shotgun (WGS) entry which is preliminary data.</text>
</comment>
<sequence>MEALRFLSKQPDGVVLTFPFDRAAADAAIDNPPRPLYLYESTAYVSAFSKKSVYLEDEVNLDITGYDWRGRRGKVLEFLETQEVNKAKEFLEENNISYVYLAGGMKTVLNKEELGIEDIFDNSDIKIYKVN</sequence>
<dbReference type="EMBL" id="MGFU01000028">
    <property type="protein sequence ID" value="OGM12596.1"/>
    <property type="molecule type" value="Genomic_DNA"/>
</dbReference>
<evidence type="ECO:0000313" key="1">
    <source>
        <dbReference type="EMBL" id="OGM12596.1"/>
    </source>
</evidence>
<organism evidence="1 2">
    <name type="scientific">Candidatus Woesebacteria bacterium RBG_16_39_8b</name>
    <dbReference type="NCBI Taxonomy" id="1802482"/>
    <lineage>
        <taxon>Bacteria</taxon>
        <taxon>Candidatus Woeseibacteriota</taxon>
    </lineage>
</organism>